<dbReference type="GO" id="GO:0046872">
    <property type="term" value="F:metal ion binding"/>
    <property type="evidence" value="ECO:0007669"/>
    <property type="project" value="InterPro"/>
</dbReference>
<comment type="caution">
    <text evidence="6">The sequence shown here is derived from an EMBL/GenBank/DDBJ whole genome shotgun (WGS) entry which is preliminary data.</text>
</comment>
<evidence type="ECO:0000313" key="7">
    <source>
        <dbReference type="Proteomes" id="UP001151699"/>
    </source>
</evidence>
<evidence type="ECO:0000256" key="1">
    <source>
        <dbReference type="ARBA" id="ARBA00004173"/>
    </source>
</evidence>
<evidence type="ECO:0000259" key="4">
    <source>
        <dbReference type="Pfam" id="PF00675"/>
    </source>
</evidence>
<evidence type="ECO:0000256" key="3">
    <source>
        <dbReference type="ARBA" id="ARBA00023128"/>
    </source>
</evidence>
<name>A0A9Q0S563_9DIPT</name>
<evidence type="ECO:0000313" key="6">
    <source>
        <dbReference type="EMBL" id="KAJ6644353.1"/>
    </source>
</evidence>
<dbReference type="InterPro" id="IPR011249">
    <property type="entry name" value="Metalloenz_LuxS/M16"/>
</dbReference>
<keyword evidence="7" id="KW-1185">Reference proteome</keyword>
<keyword evidence="3" id="KW-0496">Mitochondrion</keyword>
<dbReference type="OrthoDB" id="6369905at2759"/>
<reference evidence="6" key="1">
    <citation type="submission" date="2022-07" db="EMBL/GenBank/DDBJ databases">
        <authorList>
            <person name="Trinca V."/>
            <person name="Uliana J.V.C."/>
            <person name="Torres T.T."/>
            <person name="Ward R.J."/>
            <person name="Monesi N."/>
        </authorList>
    </citation>
    <scope>NUCLEOTIDE SEQUENCE</scope>
    <source>
        <strain evidence="6">HSMRA1968</strain>
        <tissue evidence="6">Whole embryos</tissue>
    </source>
</reference>
<dbReference type="InterPro" id="IPR011765">
    <property type="entry name" value="Pept_M16_N"/>
</dbReference>
<dbReference type="AlphaFoldDB" id="A0A9Q0S563"/>
<feature type="domain" description="Peptidase M16 N-terminal" evidence="4">
    <location>
        <begin position="46"/>
        <end position="188"/>
    </location>
</feature>
<evidence type="ECO:0000256" key="2">
    <source>
        <dbReference type="ARBA" id="ARBA00022946"/>
    </source>
</evidence>
<dbReference type="FunFam" id="3.30.830.10:FF:000021">
    <property type="entry name" value="Cytochrome b-c1 complex subunit 2"/>
    <property type="match status" value="1"/>
</dbReference>
<evidence type="ECO:0000259" key="5">
    <source>
        <dbReference type="Pfam" id="PF05193"/>
    </source>
</evidence>
<protein>
    <submittedName>
        <fullName evidence="6">Cytochrome b-c1 complex subunit 2, mitochondrial</fullName>
    </submittedName>
</protein>
<dbReference type="PANTHER" id="PTHR11851:SF226">
    <property type="entry name" value="CYTOCHROME B-C1 COMPLEX SUBUNIT 2, MITOCHONDRIAL"/>
    <property type="match status" value="1"/>
</dbReference>
<organism evidence="6 7">
    <name type="scientific">Pseudolycoriella hygida</name>
    <dbReference type="NCBI Taxonomy" id="35572"/>
    <lineage>
        <taxon>Eukaryota</taxon>
        <taxon>Metazoa</taxon>
        <taxon>Ecdysozoa</taxon>
        <taxon>Arthropoda</taxon>
        <taxon>Hexapoda</taxon>
        <taxon>Insecta</taxon>
        <taxon>Pterygota</taxon>
        <taxon>Neoptera</taxon>
        <taxon>Endopterygota</taxon>
        <taxon>Diptera</taxon>
        <taxon>Nematocera</taxon>
        <taxon>Sciaroidea</taxon>
        <taxon>Sciaridae</taxon>
        <taxon>Pseudolycoriella</taxon>
    </lineage>
</organism>
<dbReference type="Pfam" id="PF00675">
    <property type="entry name" value="Peptidase_M16"/>
    <property type="match status" value="1"/>
</dbReference>
<dbReference type="EMBL" id="WJQU01000002">
    <property type="protein sequence ID" value="KAJ6644353.1"/>
    <property type="molecule type" value="Genomic_DNA"/>
</dbReference>
<dbReference type="InterPro" id="IPR007863">
    <property type="entry name" value="Peptidase_M16_C"/>
</dbReference>
<sequence length="444" mass="46669">MACTAHKTPLLRTVAVRGYAAQAGAKIASKKNLEVETTTLPNKLVVASVESNSPISRISILFRAGSRNETYDNLGATHLIRSTAGISTSKSTGFLLTRSIQQVGGNISVTSDREIIEYNVELMRDKLDTGLKFLSDVACHTIFKPWDINDNLYRVKEDLARVTPQVRAVDLLHRAAFRNGLGNSIFCAKHHVGKLSPETLQHYLASNYKTSRAAVVGVGVDHQLLVGYAKNLALDSASGTDVASKYYGGELRVDKAGNWAHVAVGTQSAGWANPKEALAFALLQQVAGTGPVTKRGNSGGALGKVVGSALGDKSFGITALNASYSDDGLFGFVLSAEGGDVGKAIDAAIKALKQGSVSNADVTRAKEQLKAVYLSAYDTDSAIISDMGIQAVLAGKVASPSEVIALLDSITSSDVNAAAKKVASGKWSVGAVGYLANVPYIDQL</sequence>
<gene>
    <name evidence="6" type="primary">UQCRC2</name>
    <name evidence="6" type="ORF">Bhyg_09321</name>
</gene>
<feature type="domain" description="Peptidase M16 C-terminal" evidence="5">
    <location>
        <begin position="194"/>
        <end position="369"/>
    </location>
</feature>
<dbReference type="PANTHER" id="PTHR11851">
    <property type="entry name" value="METALLOPROTEASE"/>
    <property type="match status" value="1"/>
</dbReference>
<dbReference type="GO" id="GO:0005739">
    <property type="term" value="C:mitochondrion"/>
    <property type="evidence" value="ECO:0007669"/>
    <property type="project" value="UniProtKB-SubCell"/>
</dbReference>
<dbReference type="GO" id="GO:0016020">
    <property type="term" value="C:membrane"/>
    <property type="evidence" value="ECO:0007669"/>
    <property type="project" value="UniProtKB-ARBA"/>
</dbReference>
<dbReference type="SUPFAM" id="SSF63411">
    <property type="entry name" value="LuxS/MPP-like metallohydrolase"/>
    <property type="match status" value="2"/>
</dbReference>
<keyword evidence="2" id="KW-0809">Transit peptide</keyword>
<proteinExistence type="predicted"/>
<dbReference type="Proteomes" id="UP001151699">
    <property type="component" value="Chromosome B"/>
</dbReference>
<accession>A0A9Q0S563</accession>
<dbReference type="FunFam" id="3.30.830.10:FF:000039">
    <property type="entry name" value="Ubiquinol-cytochrome c reductase core subunit 2"/>
    <property type="match status" value="1"/>
</dbReference>
<dbReference type="Pfam" id="PF05193">
    <property type="entry name" value="Peptidase_M16_C"/>
    <property type="match status" value="1"/>
</dbReference>
<comment type="subcellular location">
    <subcellularLocation>
        <location evidence="1">Mitochondrion</location>
    </subcellularLocation>
</comment>
<dbReference type="InterPro" id="IPR050361">
    <property type="entry name" value="MPP/UQCRC_Complex"/>
</dbReference>
<dbReference type="Gene3D" id="3.30.830.10">
    <property type="entry name" value="Metalloenzyme, LuxS/M16 peptidase-like"/>
    <property type="match status" value="2"/>
</dbReference>